<dbReference type="InterPro" id="IPR056300">
    <property type="entry name" value="SusG-like_C"/>
</dbReference>
<dbReference type="AlphaFoldDB" id="A0A1I3VG68"/>
<dbReference type="Pfam" id="PF00128">
    <property type="entry name" value="Alpha-amylase"/>
    <property type="match status" value="1"/>
</dbReference>
<dbReference type="InterPro" id="IPR006047">
    <property type="entry name" value="GH13_cat_dom"/>
</dbReference>
<dbReference type="Gene3D" id="2.60.40.1180">
    <property type="entry name" value="Golgi alpha-mannosidase II"/>
    <property type="match status" value="1"/>
</dbReference>
<keyword evidence="6" id="KW-1185">Reference proteome</keyword>
<dbReference type="PANTHER" id="PTHR10357:SF179">
    <property type="entry name" value="NEUTRAL AND BASIC AMINO ACID TRANSPORT PROTEIN RBAT"/>
    <property type="match status" value="1"/>
</dbReference>
<dbReference type="PANTHER" id="PTHR10357">
    <property type="entry name" value="ALPHA-AMYLASE FAMILY MEMBER"/>
    <property type="match status" value="1"/>
</dbReference>
<sequence>MGNTQINSEEIIYQIYPKSFLDTNHDGIGDLNGVIQRLDYIKELGVTAIWLNPIFTSPHVDNGYDISDYYTVDPQYGNMTLVARLIDEAHKRGLKILFDLVLNHTSSKHYWFQEALKGPDNPYRDYYIWKEEEEKEKLPNNWKSFFGGSVWEKESETGAYYFHLFDKEMPDLNWQNEAVRKEMIKVAEFWLDKGIDGYRLDAFIHMEKAAGYPDARYADPGKLVSAEEFFANLPQVDNYLREFSARIRETYPNAYLLGEAASAVPERAVNYTFPKGKACDSIVSFKYFPMDEKKKDNRFPLESQEGKLNVTAFKQVMDEWQRKVGEVSEMTLYLNNHDMQRAVSRLGDPTEFREESAKTLAVVMYLQRGVPVMLNGEEIGMKNLELKRWENTRIERIHEVYTTLLDRGISKEEARNYLSSISINASRGAMQWNDERFAGFSTVEPWSGVNQERMYNVAVQEVDPSSILTFYKRLIQVKKKALFTHGAYEMLVSKSPIMSYRRVYENEQAFVLSNLSGETQESEIDLPLFSDQDAVLIVGKYSYGEGTIRLSPYASLVIKTTL</sequence>
<dbReference type="GO" id="GO:0009313">
    <property type="term" value="P:oligosaccharide catabolic process"/>
    <property type="evidence" value="ECO:0007669"/>
    <property type="project" value="TreeGrafter"/>
</dbReference>
<accession>A0A1I3VG68</accession>
<dbReference type="EMBL" id="FOSJ01000003">
    <property type="protein sequence ID" value="SFJ94003.1"/>
    <property type="molecule type" value="Genomic_DNA"/>
</dbReference>
<reference evidence="6" key="1">
    <citation type="submission" date="2016-10" db="EMBL/GenBank/DDBJ databases">
        <authorList>
            <person name="Varghese N."/>
            <person name="Submissions S."/>
        </authorList>
    </citation>
    <scope>NUCLEOTIDE SEQUENCE [LARGE SCALE GENOMIC DNA]</scope>
    <source>
        <strain evidence="6">DSM 16108</strain>
    </source>
</reference>
<evidence type="ECO:0000256" key="3">
    <source>
        <dbReference type="ARBA" id="ARBA00023295"/>
    </source>
</evidence>
<evidence type="ECO:0000313" key="5">
    <source>
        <dbReference type="EMBL" id="SFJ94003.1"/>
    </source>
</evidence>
<proteinExistence type="inferred from homology"/>
<comment type="similarity">
    <text evidence="1">Belongs to the glycosyl hydrolase 13 family.</text>
</comment>
<dbReference type="Proteomes" id="UP000199589">
    <property type="component" value="Unassembled WGS sequence"/>
</dbReference>
<keyword evidence="3" id="KW-0326">Glycosidase</keyword>
<dbReference type="Pfam" id="PF23915">
    <property type="entry name" value="SusG_C"/>
    <property type="match status" value="1"/>
</dbReference>
<dbReference type="SUPFAM" id="SSF51011">
    <property type="entry name" value="Glycosyl hydrolase domain"/>
    <property type="match status" value="1"/>
</dbReference>
<dbReference type="FunFam" id="3.90.400.10:FF:000002">
    <property type="entry name" value="Sucrose isomerase"/>
    <property type="match status" value="1"/>
</dbReference>
<feature type="domain" description="Glycosyl hydrolase family 13 catalytic" evidence="4">
    <location>
        <begin position="14"/>
        <end position="427"/>
    </location>
</feature>
<gene>
    <name evidence="5" type="ORF">SAMN04488569_100316</name>
</gene>
<dbReference type="Gene3D" id="3.90.400.10">
    <property type="entry name" value="Oligo-1,6-glucosidase, Domain 2"/>
    <property type="match status" value="1"/>
</dbReference>
<dbReference type="InterPro" id="IPR013780">
    <property type="entry name" value="Glyco_hydro_b"/>
</dbReference>
<dbReference type="InterPro" id="IPR017853">
    <property type="entry name" value="GH"/>
</dbReference>
<organism evidence="5 6">
    <name type="scientific">Marinilactibacillus piezotolerans</name>
    <dbReference type="NCBI Taxonomy" id="258723"/>
    <lineage>
        <taxon>Bacteria</taxon>
        <taxon>Bacillati</taxon>
        <taxon>Bacillota</taxon>
        <taxon>Bacilli</taxon>
        <taxon>Lactobacillales</taxon>
        <taxon>Carnobacteriaceae</taxon>
        <taxon>Marinilactibacillus</taxon>
    </lineage>
</organism>
<dbReference type="SMART" id="SM00642">
    <property type="entry name" value="Aamy"/>
    <property type="match status" value="1"/>
</dbReference>
<keyword evidence="2" id="KW-0378">Hydrolase</keyword>
<dbReference type="OrthoDB" id="9805159at2"/>
<dbReference type="GO" id="GO:0004556">
    <property type="term" value="F:alpha-amylase activity"/>
    <property type="evidence" value="ECO:0007669"/>
    <property type="project" value="TreeGrafter"/>
</dbReference>
<dbReference type="CDD" id="cd11333">
    <property type="entry name" value="AmyAc_SI_OligoGlu_DGase"/>
    <property type="match status" value="1"/>
</dbReference>
<evidence type="ECO:0000259" key="4">
    <source>
        <dbReference type="SMART" id="SM00642"/>
    </source>
</evidence>
<dbReference type="RefSeq" id="WP_091895626.1">
    <property type="nucleotide sequence ID" value="NZ_FOSJ01000003.1"/>
</dbReference>
<evidence type="ECO:0000313" key="6">
    <source>
        <dbReference type="Proteomes" id="UP000199589"/>
    </source>
</evidence>
<protein>
    <submittedName>
        <fullName evidence="5">Alpha-glucosidase</fullName>
    </submittedName>
</protein>
<dbReference type="Gene3D" id="3.20.20.80">
    <property type="entry name" value="Glycosidases"/>
    <property type="match status" value="1"/>
</dbReference>
<dbReference type="SUPFAM" id="SSF51445">
    <property type="entry name" value="(Trans)glycosidases"/>
    <property type="match status" value="1"/>
</dbReference>
<evidence type="ECO:0000256" key="1">
    <source>
        <dbReference type="ARBA" id="ARBA00008061"/>
    </source>
</evidence>
<evidence type="ECO:0000256" key="2">
    <source>
        <dbReference type="ARBA" id="ARBA00022801"/>
    </source>
</evidence>
<dbReference type="InterPro" id="IPR045857">
    <property type="entry name" value="O16G_dom_2"/>
</dbReference>
<name>A0A1I3VG68_9LACT</name>